<dbReference type="Pfam" id="PF13041">
    <property type="entry name" value="PPR_2"/>
    <property type="match status" value="2"/>
</dbReference>
<feature type="repeat" description="PPR" evidence="3">
    <location>
        <begin position="216"/>
        <end position="250"/>
    </location>
</feature>
<dbReference type="InterPro" id="IPR036869">
    <property type="entry name" value="J_dom_sf"/>
</dbReference>
<dbReference type="GO" id="GO:0003729">
    <property type="term" value="F:mRNA binding"/>
    <property type="evidence" value="ECO:0007669"/>
    <property type="project" value="UniProtKB-ARBA"/>
</dbReference>
<dbReference type="Pfam" id="PF20431">
    <property type="entry name" value="E_motif"/>
    <property type="match status" value="1"/>
</dbReference>
<dbReference type="RefSeq" id="XP_022150755.1">
    <property type="nucleotide sequence ID" value="XM_022295063.1"/>
</dbReference>
<comment type="similarity">
    <text evidence="1">Belongs to the PPR family. PCMP-H subfamily.</text>
</comment>
<dbReference type="PANTHER" id="PTHR24015">
    <property type="entry name" value="OS07G0578800 PROTEIN-RELATED"/>
    <property type="match status" value="1"/>
</dbReference>
<feature type="repeat" description="PPR" evidence="3">
    <location>
        <begin position="83"/>
        <end position="117"/>
    </location>
</feature>
<dbReference type="FunFam" id="1.25.40.10:FF:000196">
    <property type="entry name" value="Pentatricopeptide repeat-containing protein At4g14850"/>
    <property type="match status" value="1"/>
</dbReference>
<dbReference type="PANTHER" id="PTHR24015:SF563">
    <property type="entry name" value="PENTATRICOPEPTIDE REPEAT FAMILY PROTEIN-RELATED"/>
    <property type="match status" value="1"/>
</dbReference>
<feature type="region of interest" description="Disordered" evidence="4">
    <location>
        <begin position="707"/>
        <end position="726"/>
    </location>
</feature>
<protein>
    <submittedName>
        <fullName evidence="7">Pentatricopeptide repeat-containing protein At3g05340</fullName>
    </submittedName>
</protein>
<accession>A0A6J1D9D8</accession>
<keyword evidence="6" id="KW-1185">Reference proteome</keyword>
<dbReference type="Gene3D" id="3.30.70.20">
    <property type="match status" value="1"/>
</dbReference>
<dbReference type="PROSITE" id="PS51375">
    <property type="entry name" value="PPR"/>
    <property type="match status" value="5"/>
</dbReference>
<feature type="compositionally biased region" description="Low complexity" evidence="4">
    <location>
        <begin position="712"/>
        <end position="726"/>
    </location>
</feature>
<name>A0A6J1D9D8_MOMCH</name>
<reference evidence="7" key="1">
    <citation type="submission" date="2025-08" db="UniProtKB">
        <authorList>
            <consortium name="RefSeq"/>
        </authorList>
    </citation>
    <scope>IDENTIFICATION</scope>
    <source>
        <strain evidence="7">OHB3-1</strain>
    </source>
</reference>
<proteinExistence type="inferred from homology"/>
<evidence type="ECO:0000256" key="3">
    <source>
        <dbReference type="PROSITE-ProRule" id="PRU00708"/>
    </source>
</evidence>
<dbReference type="SMART" id="SM00271">
    <property type="entry name" value="DnaJ"/>
    <property type="match status" value="1"/>
</dbReference>
<gene>
    <name evidence="7" type="primary">LOC111018815</name>
</gene>
<dbReference type="KEGG" id="mcha:111018815"/>
<dbReference type="InterPro" id="IPR011990">
    <property type="entry name" value="TPR-like_helical_dom_sf"/>
</dbReference>
<evidence type="ECO:0000256" key="2">
    <source>
        <dbReference type="ARBA" id="ARBA00022737"/>
    </source>
</evidence>
<dbReference type="PRINTS" id="PR00625">
    <property type="entry name" value="JDOMAIN"/>
</dbReference>
<evidence type="ECO:0000313" key="7">
    <source>
        <dbReference type="RefSeq" id="XP_022150755.1"/>
    </source>
</evidence>
<dbReference type="NCBIfam" id="TIGR00756">
    <property type="entry name" value="PPR"/>
    <property type="match status" value="4"/>
</dbReference>
<feature type="repeat" description="PPR" evidence="3">
    <location>
        <begin position="419"/>
        <end position="453"/>
    </location>
</feature>
<feature type="domain" description="J" evidence="5">
    <location>
        <begin position="752"/>
        <end position="822"/>
    </location>
</feature>
<dbReference type="OrthoDB" id="635740at2759"/>
<dbReference type="Gene3D" id="1.25.40.10">
    <property type="entry name" value="Tetratricopeptide repeat domain"/>
    <property type="match status" value="5"/>
</dbReference>
<dbReference type="InterPro" id="IPR046960">
    <property type="entry name" value="PPR_At4g14850-like_plant"/>
</dbReference>
<feature type="repeat" description="PPR" evidence="3">
    <location>
        <begin position="318"/>
        <end position="352"/>
    </location>
</feature>
<dbReference type="SUPFAM" id="SSF46565">
    <property type="entry name" value="Chaperone J-domain"/>
    <property type="match status" value="1"/>
</dbReference>
<dbReference type="FunFam" id="1.25.40.10:FF:000690">
    <property type="entry name" value="Pentatricopeptide repeat-containing protein"/>
    <property type="match status" value="1"/>
</dbReference>
<evidence type="ECO:0000259" key="5">
    <source>
        <dbReference type="PROSITE" id="PS50076"/>
    </source>
</evidence>
<dbReference type="Pfam" id="PF01535">
    <property type="entry name" value="PPR"/>
    <property type="match status" value="4"/>
</dbReference>
<dbReference type="PROSITE" id="PS50076">
    <property type="entry name" value="DNAJ_2"/>
    <property type="match status" value="1"/>
</dbReference>
<dbReference type="CDD" id="cd06257">
    <property type="entry name" value="DnaJ"/>
    <property type="match status" value="1"/>
</dbReference>
<dbReference type="AlphaFoldDB" id="A0A6J1D9D8"/>
<keyword evidence="2" id="KW-0677">Repeat</keyword>
<dbReference type="InterPro" id="IPR001623">
    <property type="entry name" value="DnaJ_domain"/>
</dbReference>
<dbReference type="GeneID" id="111018815"/>
<dbReference type="InterPro" id="IPR046848">
    <property type="entry name" value="E_motif"/>
</dbReference>
<sequence>MKLKWVFQNLSSRLPSWASSLTSPFRNRFLQTQFAESSSRFVLNHIDTSLFLSICGRENLLHLGSSLHASIIKSFQLANHENGVVIANSLISMYQRCGKLADAVKVFDEMSRRDTVSWNALIAGFMRNGESCVGFSYFKAMCLVGDCEFDKATLTTILSACDGFELCYVIKMIHGLAFLSGFVQEITVGNALISSYFKCGCVGFGRQVFDEMEERNVITWTAVISGLAHNGHHEHSLKLFKEMMSCGSVEPNSLTYLSLLTACSGLEALEEGRQIHGLILKLGIQSDLCIESALMDMYSKSGSIGYAWKIFESAEELDMVSLTVILAGFTQNGCEDEAIRIFLKMLKVGILIDENVVSAALGVFGADTSLRLGQQVHSFVVKRNFSCNPFVGNGLINMYSKCGALDESVKVFDRMRERNSVTWNSMIAAFARHGDGSKALCLYENMKLEGAKPTDVTFLSLLHACSHVGLVRKGMEFLESMTKDHGMNPRTEHYACVVDMLGRAGLVSEARKFIEELPERPGLLVWQALLGACSLYGDSETGKYAAEHLFSESPHSPVPYVLLANIYSSEGNWKERARTIRKMKEVGVAKETGISWIEIDKKVHSFTVWDKMHPQAETIYGVLMELFVFMVDEGYVPDKKFILYYLDSDGKRDPARDSRPNHQSSIKSEVVWNKINQDPRRPIMAALCFYASTPTILPFRKTVGSPNDSSNFPSKSKPSILFPSSSSSASRFATICRQRSEGEDAPLSTALAAYRVLGVDPTCSQSELKAAFRAKVKQFHPDVNGNGNASDSMIRRVIQAYEMLSSYSRTEFIERECLDPFENPECQAFDVFVNEFLCVGKGCPYSCVDTAPHVFTFASSTGTARATSQGHGEDYQVLIAAGQCPRSCIHYVTPLQRIILEELLDSALNVPYDNSVEADLLYSLIVKSKFENNRYKKPKKEPKASTGQVDWY</sequence>
<dbReference type="Proteomes" id="UP000504603">
    <property type="component" value="Unplaced"/>
</dbReference>
<evidence type="ECO:0000256" key="1">
    <source>
        <dbReference type="ARBA" id="ARBA00006643"/>
    </source>
</evidence>
<evidence type="ECO:0000313" key="6">
    <source>
        <dbReference type="Proteomes" id="UP000504603"/>
    </source>
</evidence>
<evidence type="ECO:0000256" key="4">
    <source>
        <dbReference type="SAM" id="MobiDB-lite"/>
    </source>
</evidence>
<dbReference type="Pfam" id="PF00226">
    <property type="entry name" value="DnaJ"/>
    <property type="match status" value="1"/>
</dbReference>
<dbReference type="Gene3D" id="1.10.287.110">
    <property type="entry name" value="DnaJ domain"/>
    <property type="match status" value="1"/>
</dbReference>
<dbReference type="GO" id="GO:0009451">
    <property type="term" value="P:RNA modification"/>
    <property type="evidence" value="ECO:0007669"/>
    <property type="project" value="InterPro"/>
</dbReference>
<dbReference type="InterPro" id="IPR002885">
    <property type="entry name" value="PPR_rpt"/>
</dbReference>
<feature type="repeat" description="PPR" evidence="3">
    <location>
        <begin position="388"/>
        <end position="418"/>
    </location>
</feature>
<organism evidence="6 7">
    <name type="scientific">Momordica charantia</name>
    <name type="common">Bitter gourd</name>
    <name type="synonym">Balsam pear</name>
    <dbReference type="NCBI Taxonomy" id="3673"/>
    <lineage>
        <taxon>Eukaryota</taxon>
        <taxon>Viridiplantae</taxon>
        <taxon>Streptophyta</taxon>
        <taxon>Embryophyta</taxon>
        <taxon>Tracheophyta</taxon>
        <taxon>Spermatophyta</taxon>
        <taxon>Magnoliopsida</taxon>
        <taxon>eudicotyledons</taxon>
        <taxon>Gunneridae</taxon>
        <taxon>Pentapetalae</taxon>
        <taxon>rosids</taxon>
        <taxon>fabids</taxon>
        <taxon>Cucurbitales</taxon>
        <taxon>Cucurbitaceae</taxon>
        <taxon>Momordiceae</taxon>
        <taxon>Momordica</taxon>
    </lineage>
</organism>